<keyword evidence="2" id="KW-1185">Reference proteome</keyword>
<comment type="caution">
    <text evidence="1">The sequence shown here is derived from an EMBL/GenBank/DDBJ whole genome shotgun (WGS) entry which is preliminary data.</text>
</comment>
<dbReference type="Proteomes" id="UP001341840">
    <property type="component" value="Unassembled WGS sequence"/>
</dbReference>
<sequence length="71" mass="7922">EKLFTDTLIKTMVEPRRQCFSFSAFDLSSPTNSGSLTSKSNQTLDYCSHASSATISLHINLRKKTTMEFGN</sequence>
<protein>
    <submittedName>
        <fullName evidence="1">Uncharacterized protein</fullName>
    </submittedName>
</protein>
<feature type="non-terminal residue" evidence="1">
    <location>
        <position position="1"/>
    </location>
</feature>
<name>A0ABU6YXM1_9FABA</name>
<proteinExistence type="predicted"/>
<accession>A0ABU6YXM1</accession>
<dbReference type="EMBL" id="JASCZI010244341">
    <property type="protein sequence ID" value="MED6214085.1"/>
    <property type="molecule type" value="Genomic_DNA"/>
</dbReference>
<evidence type="ECO:0000313" key="1">
    <source>
        <dbReference type="EMBL" id="MED6214085.1"/>
    </source>
</evidence>
<gene>
    <name evidence="1" type="ORF">PIB30_099609</name>
</gene>
<evidence type="ECO:0000313" key="2">
    <source>
        <dbReference type="Proteomes" id="UP001341840"/>
    </source>
</evidence>
<reference evidence="1 2" key="1">
    <citation type="journal article" date="2023" name="Plants (Basel)">
        <title>Bridging the Gap: Combining Genomics and Transcriptomics Approaches to Understand Stylosanthes scabra, an Orphan Legume from the Brazilian Caatinga.</title>
        <authorList>
            <person name="Ferreira-Neto J.R.C."/>
            <person name="da Silva M.D."/>
            <person name="Binneck E."/>
            <person name="de Melo N.F."/>
            <person name="da Silva R.H."/>
            <person name="de Melo A.L.T.M."/>
            <person name="Pandolfi V."/>
            <person name="Bustamante F.O."/>
            <person name="Brasileiro-Vidal A.C."/>
            <person name="Benko-Iseppon A.M."/>
        </authorList>
    </citation>
    <scope>NUCLEOTIDE SEQUENCE [LARGE SCALE GENOMIC DNA]</scope>
    <source>
        <tissue evidence="1">Leaves</tissue>
    </source>
</reference>
<organism evidence="1 2">
    <name type="scientific">Stylosanthes scabra</name>
    <dbReference type="NCBI Taxonomy" id="79078"/>
    <lineage>
        <taxon>Eukaryota</taxon>
        <taxon>Viridiplantae</taxon>
        <taxon>Streptophyta</taxon>
        <taxon>Embryophyta</taxon>
        <taxon>Tracheophyta</taxon>
        <taxon>Spermatophyta</taxon>
        <taxon>Magnoliopsida</taxon>
        <taxon>eudicotyledons</taxon>
        <taxon>Gunneridae</taxon>
        <taxon>Pentapetalae</taxon>
        <taxon>rosids</taxon>
        <taxon>fabids</taxon>
        <taxon>Fabales</taxon>
        <taxon>Fabaceae</taxon>
        <taxon>Papilionoideae</taxon>
        <taxon>50 kb inversion clade</taxon>
        <taxon>dalbergioids sensu lato</taxon>
        <taxon>Dalbergieae</taxon>
        <taxon>Pterocarpus clade</taxon>
        <taxon>Stylosanthes</taxon>
    </lineage>
</organism>